<evidence type="ECO:0000313" key="6">
    <source>
        <dbReference type="EMBL" id="SVD74243.1"/>
    </source>
</evidence>
<dbReference type="InterPro" id="IPR036390">
    <property type="entry name" value="WH_DNA-bd_sf"/>
</dbReference>
<proteinExistence type="inferred from homology"/>
<dbReference type="PANTHER" id="PTHR30419">
    <property type="entry name" value="HTH-TYPE TRANSCRIPTIONAL REGULATOR YBHD"/>
    <property type="match status" value="1"/>
</dbReference>
<dbReference type="Pfam" id="PF00126">
    <property type="entry name" value="HTH_1"/>
    <property type="match status" value="1"/>
</dbReference>
<dbReference type="InterPro" id="IPR050950">
    <property type="entry name" value="HTH-type_LysR_regulators"/>
</dbReference>
<dbReference type="InterPro" id="IPR000847">
    <property type="entry name" value="LysR_HTH_N"/>
</dbReference>
<keyword evidence="4" id="KW-0804">Transcription</keyword>
<dbReference type="CDD" id="cd05466">
    <property type="entry name" value="PBP2_LTTR_substrate"/>
    <property type="match status" value="1"/>
</dbReference>
<feature type="non-terminal residue" evidence="6">
    <location>
        <position position="209"/>
    </location>
</feature>
<organism evidence="6">
    <name type="scientific">marine metagenome</name>
    <dbReference type="NCBI Taxonomy" id="408172"/>
    <lineage>
        <taxon>unclassified sequences</taxon>
        <taxon>metagenomes</taxon>
        <taxon>ecological metagenomes</taxon>
    </lineage>
</organism>
<accession>A0A382XTD8</accession>
<protein>
    <recommendedName>
        <fullName evidence="5">HTH lysR-type domain-containing protein</fullName>
    </recommendedName>
</protein>
<sequence length="209" mass="24157">MFSIEYKYFLQSAKDLSIRRASINLNVNSSAVVRQIKKLEYILNTKLFVRNSRGLILTSQGNILYDFLIAQEEIIFDFKDRFNIEKGKIKGAFKVGMMESIGTNIMSSAIQDFHKNYPDIKFDILAKKPESIVQELIDQKIDLGITFSHWLPKSIKKLYEKKFPIGIVTSTNHPLQFKSNITIEDLKDFPLVLHTGALTYFRQTQRELG</sequence>
<dbReference type="GO" id="GO:0005829">
    <property type="term" value="C:cytosol"/>
    <property type="evidence" value="ECO:0007669"/>
    <property type="project" value="TreeGrafter"/>
</dbReference>
<dbReference type="SUPFAM" id="SSF46785">
    <property type="entry name" value="Winged helix' DNA-binding domain"/>
    <property type="match status" value="1"/>
</dbReference>
<dbReference type="AlphaFoldDB" id="A0A382XTD8"/>
<dbReference type="EMBL" id="UINC01170278">
    <property type="protein sequence ID" value="SVD74243.1"/>
    <property type="molecule type" value="Genomic_DNA"/>
</dbReference>
<dbReference type="GO" id="GO:0003700">
    <property type="term" value="F:DNA-binding transcription factor activity"/>
    <property type="evidence" value="ECO:0007669"/>
    <property type="project" value="InterPro"/>
</dbReference>
<gene>
    <name evidence="6" type="ORF">METZ01_LOCUS427097</name>
</gene>
<feature type="domain" description="HTH lysR-type" evidence="5">
    <location>
        <begin position="1"/>
        <end position="58"/>
    </location>
</feature>
<reference evidence="6" key="1">
    <citation type="submission" date="2018-05" db="EMBL/GenBank/DDBJ databases">
        <authorList>
            <person name="Lanie J.A."/>
            <person name="Ng W.-L."/>
            <person name="Kazmierczak K.M."/>
            <person name="Andrzejewski T.M."/>
            <person name="Davidsen T.M."/>
            <person name="Wayne K.J."/>
            <person name="Tettelin H."/>
            <person name="Glass J.I."/>
            <person name="Rusch D."/>
            <person name="Podicherti R."/>
            <person name="Tsui H.-C.T."/>
            <person name="Winkler M.E."/>
        </authorList>
    </citation>
    <scope>NUCLEOTIDE SEQUENCE</scope>
</reference>
<evidence type="ECO:0000256" key="4">
    <source>
        <dbReference type="ARBA" id="ARBA00023163"/>
    </source>
</evidence>
<dbReference type="Pfam" id="PF03466">
    <property type="entry name" value="LysR_substrate"/>
    <property type="match status" value="1"/>
</dbReference>
<dbReference type="Gene3D" id="3.40.190.290">
    <property type="match status" value="1"/>
</dbReference>
<dbReference type="GO" id="GO:0003677">
    <property type="term" value="F:DNA binding"/>
    <property type="evidence" value="ECO:0007669"/>
    <property type="project" value="UniProtKB-KW"/>
</dbReference>
<dbReference type="PROSITE" id="PS50931">
    <property type="entry name" value="HTH_LYSR"/>
    <property type="match status" value="1"/>
</dbReference>
<name>A0A382XTD8_9ZZZZ</name>
<dbReference type="InterPro" id="IPR005119">
    <property type="entry name" value="LysR_subst-bd"/>
</dbReference>
<comment type="similarity">
    <text evidence="1">Belongs to the LysR transcriptional regulatory family.</text>
</comment>
<evidence type="ECO:0000259" key="5">
    <source>
        <dbReference type="PROSITE" id="PS50931"/>
    </source>
</evidence>
<keyword evidence="3" id="KW-0238">DNA-binding</keyword>
<dbReference type="InterPro" id="IPR036388">
    <property type="entry name" value="WH-like_DNA-bd_sf"/>
</dbReference>
<dbReference type="SUPFAM" id="SSF53850">
    <property type="entry name" value="Periplasmic binding protein-like II"/>
    <property type="match status" value="1"/>
</dbReference>
<dbReference type="Gene3D" id="1.10.10.10">
    <property type="entry name" value="Winged helix-like DNA-binding domain superfamily/Winged helix DNA-binding domain"/>
    <property type="match status" value="1"/>
</dbReference>
<evidence type="ECO:0000256" key="1">
    <source>
        <dbReference type="ARBA" id="ARBA00009437"/>
    </source>
</evidence>
<evidence type="ECO:0000256" key="2">
    <source>
        <dbReference type="ARBA" id="ARBA00023015"/>
    </source>
</evidence>
<keyword evidence="2" id="KW-0805">Transcription regulation</keyword>
<evidence type="ECO:0000256" key="3">
    <source>
        <dbReference type="ARBA" id="ARBA00023125"/>
    </source>
</evidence>